<feature type="compositionally biased region" description="Basic and acidic residues" evidence="1">
    <location>
        <begin position="404"/>
        <end position="415"/>
    </location>
</feature>
<accession>A0A835YSG7</accession>
<feature type="region of interest" description="Disordered" evidence="1">
    <location>
        <begin position="1"/>
        <end position="23"/>
    </location>
</feature>
<dbReference type="EMBL" id="JAFCMP010000445">
    <property type="protein sequence ID" value="KAG5179833.1"/>
    <property type="molecule type" value="Genomic_DNA"/>
</dbReference>
<evidence type="ECO:0000313" key="3">
    <source>
        <dbReference type="Proteomes" id="UP000664859"/>
    </source>
</evidence>
<dbReference type="AlphaFoldDB" id="A0A835YSG7"/>
<sequence length="489" mass="51444">MSSRRQSCTSRSHASTVAHQHSTSLLQQLPPVMPAWLIEGGANDSNPDVAQDPGAAADAGVPETPLKLEATVLADMGDAAMEQALACLKAPLFSGQQWALAPALKGAGAYCCPKNKGAFGAHQHQVCSRSLCGVGLAFVGTPFISQGGFYPFECEVDYSGDFAQRKKDGSLCNFKCFDGALTPETASALVLQGVNDKRIPYGTMLEALACLQAHAKATDMVAETPLQGLYRLVFSAGSIVPELQPGRSARGAWASPSSNSGGLDMRLGAAPAPHIKIDRSGGGPFRITETISGLYSVEDGRLEAHFNEVQCGSLHLADGLAAVALGALHAAPVSLRTFFAQDGVMALHCATQALHCAVQDKEGVLVFQRDNDEGRSHTVSRVEANALKHATKIMAENRPQAAKPRADATDAEKAKARPTASTSSNSLEPVGPIPGNPVLGWLTTEIMPLYAMLAGPTLWRFVHAYWPIGMTKAVVAVHAITAMLDGINT</sequence>
<dbReference type="Proteomes" id="UP000664859">
    <property type="component" value="Unassembled WGS sequence"/>
</dbReference>
<gene>
    <name evidence="2" type="ORF">JKP88DRAFT_346810</name>
</gene>
<proteinExistence type="predicted"/>
<protein>
    <submittedName>
        <fullName evidence="2">Uncharacterized protein</fullName>
    </submittedName>
</protein>
<reference evidence="2" key="1">
    <citation type="submission" date="2021-02" db="EMBL/GenBank/DDBJ databases">
        <title>First Annotated Genome of the Yellow-green Alga Tribonema minus.</title>
        <authorList>
            <person name="Mahan K.M."/>
        </authorList>
    </citation>
    <scope>NUCLEOTIDE SEQUENCE</scope>
    <source>
        <strain evidence="2">UTEX B ZZ1240</strain>
    </source>
</reference>
<organism evidence="2 3">
    <name type="scientific">Tribonema minus</name>
    <dbReference type="NCBI Taxonomy" id="303371"/>
    <lineage>
        <taxon>Eukaryota</taxon>
        <taxon>Sar</taxon>
        <taxon>Stramenopiles</taxon>
        <taxon>Ochrophyta</taxon>
        <taxon>PX clade</taxon>
        <taxon>Xanthophyceae</taxon>
        <taxon>Tribonematales</taxon>
        <taxon>Tribonemataceae</taxon>
        <taxon>Tribonema</taxon>
    </lineage>
</organism>
<evidence type="ECO:0000256" key="1">
    <source>
        <dbReference type="SAM" id="MobiDB-lite"/>
    </source>
</evidence>
<feature type="region of interest" description="Disordered" evidence="1">
    <location>
        <begin position="37"/>
        <end position="61"/>
    </location>
</feature>
<feature type="region of interest" description="Disordered" evidence="1">
    <location>
        <begin position="394"/>
        <end position="429"/>
    </location>
</feature>
<evidence type="ECO:0000313" key="2">
    <source>
        <dbReference type="EMBL" id="KAG5179833.1"/>
    </source>
</evidence>
<comment type="caution">
    <text evidence="2">The sequence shown here is derived from an EMBL/GenBank/DDBJ whole genome shotgun (WGS) entry which is preliminary data.</text>
</comment>
<name>A0A835YSG7_9STRA</name>
<keyword evidence="3" id="KW-1185">Reference proteome</keyword>